<protein>
    <recommendedName>
        <fullName evidence="4">Capsular polysaccharide biosynthesis protein</fullName>
    </recommendedName>
</protein>
<evidence type="ECO:0000256" key="1">
    <source>
        <dbReference type="SAM" id="Phobius"/>
    </source>
</evidence>
<proteinExistence type="predicted"/>
<keyword evidence="1" id="KW-1133">Transmembrane helix</keyword>
<feature type="transmembrane region" description="Helical" evidence="1">
    <location>
        <begin position="150"/>
        <end position="170"/>
    </location>
</feature>
<reference evidence="2 3" key="1">
    <citation type="submission" date="2018-10" db="EMBL/GenBank/DDBJ databases">
        <title>Sequencing the genomes of 1000 actinobacteria strains.</title>
        <authorList>
            <person name="Klenk H.-P."/>
        </authorList>
    </citation>
    <scope>NUCLEOTIDE SEQUENCE [LARGE SCALE GENOMIC DNA]</scope>
    <source>
        <strain evidence="2 3">DSM 43800</strain>
    </source>
</reference>
<dbReference type="AlphaFoldDB" id="A0A495W3U5"/>
<evidence type="ECO:0000313" key="2">
    <source>
        <dbReference type="EMBL" id="RKT55435.1"/>
    </source>
</evidence>
<name>A0A495W3U5_9PSEU</name>
<keyword evidence="1" id="KW-0812">Transmembrane</keyword>
<dbReference type="EMBL" id="RBXO01000001">
    <property type="protein sequence ID" value="RKT55435.1"/>
    <property type="molecule type" value="Genomic_DNA"/>
</dbReference>
<gene>
    <name evidence="2" type="ORF">C8E97_4103</name>
</gene>
<dbReference type="Proteomes" id="UP000282084">
    <property type="component" value="Unassembled WGS sequence"/>
</dbReference>
<keyword evidence="1" id="KW-0472">Membrane</keyword>
<organism evidence="2 3">
    <name type="scientific">Saccharothrix australiensis</name>
    <dbReference type="NCBI Taxonomy" id="2072"/>
    <lineage>
        <taxon>Bacteria</taxon>
        <taxon>Bacillati</taxon>
        <taxon>Actinomycetota</taxon>
        <taxon>Actinomycetes</taxon>
        <taxon>Pseudonocardiales</taxon>
        <taxon>Pseudonocardiaceae</taxon>
        <taxon>Saccharothrix</taxon>
    </lineage>
</organism>
<evidence type="ECO:0000313" key="3">
    <source>
        <dbReference type="Proteomes" id="UP000282084"/>
    </source>
</evidence>
<accession>A0A495W3U5</accession>
<comment type="caution">
    <text evidence="2">The sequence shown here is derived from an EMBL/GenBank/DDBJ whole genome shotgun (WGS) entry which is preliminary data.</text>
</comment>
<sequence>MGGRAAAALLRARFAGECALLALLVGGLVLAATVFRGEEHQARVSLLAGPAGPDAPQYGEVVALSLPALVEVARSPLVLARAGTVAERVSVELVPASGLARLSVRAPTAAQASAEAAAVARAVVATDLLAPAATLRLLDEPEVTRVAPDWPLALGLAFAAAVAAGVTTAAGRHLRRTRVSDTVRAALAAAGSDRPVAVLHDDDPGLVGRLAVLCDAATRPARVVAVVPELIPSAEALAARLPDKTAEPSDGVALVVVVPAGGRQEELASVVGALPAGTTVVAVVLA</sequence>
<keyword evidence="3" id="KW-1185">Reference proteome</keyword>
<evidence type="ECO:0008006" key="4">
    <source>
        <dbReference type="Google" id="ProtNLM"/>
    </source>
</evidence>